<dbReference type="Gene3D" id="3.40.1110.10">
    <property type="entry name" value="Calcium-transporting ATPase, cytoplasmic domain N"/>
    <property type="match status" value="1"/>
</dbReference>
<evidence type="ECO:0000256" key="2">
    <source>
        <dbReference type="ARBA" id="ARBA00006024"/>
    </source>
</evidence>
<evidence type="ECO:0000313" key="11">
    <source>
        <dbReference type="Proteomes" id="UP000233332"/>
    </source>
</evidence>
<evidence type="ECO:0000256" key="4">
    <source>
        <dbReference type="ARBA" id="ARBA00022723"/>
    </source>
</evidence>
<dbReference type="RefSeq" id="WP_101303103.1">
    <property type="nucleotide sequence ID" value="NZ_NXGX01000005.1"/>
</dbReference>
<dbReference type="NCBIfam" id="TIGR01525">
    <property type="entry name" value="ATPase-IB_hvy"/>
    <property type="match status" value="1"/>
</dbReference>
<keyword evidence="7" id="KW-1003">Cell membrane</keyword>
<dbReference type="InterPro" id="IPR023214">
    <property type="entry name" value="HAD_sf"/>
</dbReference>
<comment type="similarity">
    <text evidence="2 7">Belongs to the cation transport ATPase (P-type) (TC 3.A.3) family. Type IB subfamily.</text>
</comment>
<dbReference type="InterPro" id="IPR021993">
    <property type="entry name" value="ATPase-cat-bd"/>
</dbReference>
<accession>A0A2N3L503</accession>
<reference evidence="10 11" key="1">
    <citation type="submission" date="2017-09" db="EMBL/GenBank/DDBJ databases">
        <title>Biodiversity and function of Thalassospira species in the particle-attached aromatic-hydrocarbon-degrading consortia from the surface seawater of the China South Sea.</title>
        <authorList>
            <person name="Dong C."/>
            <person name="Lai Q."/>
            <person name="Shao Z."/>
        </authorList>
    </citation>
    <scope>NUCLEOTIDE SEQUENCE [LARGE SCALE GENOMIC DNA]</scope>
    <source>
        <strain evidence="10 11">139Z-12</strain>
    </source>
</reference>
<feature type="transmembrane region" description="Helical" evidence="7">
    <location>
        <begin position="740"/>
        <end position="756"/>
    </location>
</feature>
<dbReference type="GO" id="GO:0005886">
    <property type="term" value="C:plasma membrane"/>
    <property type="evidence" value="ECO:0007669"/>
    <property type="project" value="UniProtKB-SubCell"/>
</dbReference>
<dbReference type="SUPFAM" id="SSF81665">
    <property type="entry name" value="Calcium ATPase, transmembrane domain M"/>
    <property type="match status" value="1"/>
</dbReference>
<feature type="transmembrane region" description="Helical" evidence="7">
    <location>
        <begin position="234"/>
        <end position="256"/>
    </location>
</feature>
<dbReference type="PANTHER" id="PTHR46594:SF4">
    <property type="entry name" value="P-TYPE CATION-TRANSPORTING ATPASE"/>
    <property type="match status" value="1"/>
</dbReference>
<dbReference type="InterPro" id="IPR008250">
    <property type="entry name" value="ATPase_P-typ_transduc_dom_A_sf"/>
</dbReference>
<dbReference type="NCBIfam" id="TIGR01512">
    <property type="entry name" value="ATPase-IB2_Cd"/>
    <property type="match status" value="1"/>
</dbReference>
<keyword evidence="6 7" id="KW-0472">Membrane</keyword>
<proteinExistence type="inferred from homology"/>
<dbReference type="Gene3D" id="3.30.70.100">
    <property type="match status" value="1"/>
</dbReference>
<evidence type="ECO:0000256" key="3">
    <source>
        <dbReference type="ARBA" id="ARBA00022692"/>
    </source>
</evidence>
<dbReference type="InterPro" id="IPR001757">
    <property type="entry name" value="P_typ_ATPase"/>
</dbReference>
<dbReference type="PROSITE" id="PS50846">
    <property type="entry name" value="HMA_2"/>
    <property type="match status" value="1"/>
</dbReference>
<keyword evidence="7" id="KW-0547">Nucleotide-binding</keyword>
<dbReference type="GO" id="GO:0016887">
    <property type="term" value="F:ATP hydrolysis activity"/>
    <property type="evidence" value="ECO:0007669"/>
    <property type="project" value="InterPro"/>
</dbReference>
<dbReference type="NCBIfam" id="TIGR01511">
    <property type="entry name" value="ATPase-IB1_Cu"/>
    <property type="match status" value="1"/>
</dbReference>
<comment type="subcellular location">
    <subcellularLocation>
        <location evidence="7">Cell membrane</location>
    </subcellularLocation>
    <subcellularLocation>
        <location evidence="1">Membrane</location>
    </subcellularLocation>
</comment>
<feature type="transmembrane region" description="Helical" evidence="7">
    <location>
        <begin position="449"/>
        <end position="472"/>
    </location>
</feature>
<gene>
    <name evidence="10" type="ORF">COO92_14100</name>
</gene>
<dbReference type="Pfam" id="PF00122">
    <property type="entry name" value="E1-E2_ATPase"/>
    <property type="match status" value="1"/>
</dbReference>
<dbReference type="InterPro" id="IPR023298">
    <property type="entry name" value="ATPase_P-typ_TM_dom_sf"/>
</dbReference>
<sequence>MNQSATCRHCGERVTSMSPAAPDFCCTGCEGAYALLGELGLSSYYKRRAIDPKVRALRPDEEDFGHFDFTDLASTDANGTHHLHLMVDGIHCAACVWLIETLLQRNASVVAARVNMTTRRLRLSWTGKIEDVDNLLRPVLQMGYRVIPFDPAALEQATQSRNKELLRCLAVAGFAASNVMLLSVSVWAGYFQGMGGATRDLFHWISALIAVPAATYAGMPFYRSALGAIRHRRVNMDVPISLGVILALGMSLAQTIQSAPHAYYDSAITLLFFLLIGRYLDGRARGQARSAAEHLLSLGARSITIIEDNGTRRLVSPEKANPGMTVLVAAGERIGIDGEVSDGQSDVDTSVITGESIPAQIKPGATVFAGTTNISAPLRIRVTATGNSTLLSEIVRLMENAEQGRAKYVAIADRVAKAYAPVVHLLSLLTFVGWWLVGGVPWNDALMNAIAVLIITCPCALALAVPVVQVIATGRLLRAGILVKSATALERLTKITGVIFDKTGTLTTGKPELYGPADPDALALAAQIAANSNHPLSRALVRAVGDVSPLKNVVEKPGLGLMVETLAGEIRLGSRRFCDVAEQADLPSDIYGPEIWMTQPGQSPIRFVFRDTPRADASEVIEHLRNDGFDISLLSGDREQTVRQFAERLGITKWRARLTPTDKAAHIQKRRDAGMFDLMVGDGINDAPALAAAHASMSPASAAEISQNAADIVFQGDRLGAVIEALDIARKADRLVRQNFAISFTYNLITIPLAVSGLVTPLIAAIAMSSSSLVVIANALRLHANGKQTHNPSYPQTSPAPQHAGAPIT</sequence>
<dbReference type="InterPro" id="IPR006121">
    <property type="entry name" value="HMA_dom"/>
</dbReference>
<dbReference type="InterPro" id="IPR036163">
    <property type="entry name" value="HMA_dom_sf"/>
</dbReference>
<dbReference type="AlphaFoldDB" id="A0A2N3L503"/>
<dbReference type="GO" id="GO:0030001">
    <property type="term" value="P:metal ion transport"/>
    <property type="evidence" value="ECO:0007669"/>
    <property type="project" value="UniProtKB-ARBA"/>
</dbReference>
<evidence type="ECO:0000256" key="6">
    <source>
        <dbReference type="ARBA" id="ARBA00023136"/>
    </source>
</evidence>
<feature type="transmembrane region" description="Helical" evidence="7">
    <location>
        <begin position="168"/>
        <end position="190"/>
    </location>
</feature>
<evidence type="ECO:0000313" key="10">
    <source>
        <dbReference type="EMBL" id="PKR57891.1"/>
    </source>
</evidence>
<evidence type="ECO:0000259" key="9">
    <source>
        <dbReference type="PROSITE" id="PS50846"/>
    </source>
</evidence>
<organism evidence="10 11">
    <name type="scientific">Thalassospira lohafexi</name>
    <dbReference type="NCBI Taxonomy" id="744227"/>
    <lineage>
        <taxon>Bacteria</taxon>
        <taxon>Pseudomonadati</taxon>
        <taxon>Pseudomonadota</taxon>
        <taxon>Alphaproteobacteria</taxon>
        <taxon>Rhodospirillales</taxon>
        <taxon>Thalassospiraceae</taxon>
        <taxon>Thalassospira</taxon>
    </lineage>
</organism>
<comment type="caution">
    <text evidence="10">The sequence shown here is derived from an EMBL/GenBank/DDBJ whole genome shotgun (WGS) entry which is preliminary data.</text>
</comment>
<dbReference type="PRINTS" id="PR00119">
    <property type="entry name" value="CATATPASE"/>
</dbReference>
<dbReference type="EMBL" id="NXGX01000005">
    <property type="protein sequence ID" value="PKR57891.1"/>
    <property type="molecule type" value="Genomic_DNA"/>
</dbReference>
<dbReference type="NCBIfam" id="TIGR01494">
    <property type="entry name" value="ATPase_P-type"/>
    <property type="match status" value="1"/>
</dbReference>
<feature type="compositionally biased region" description="Polar residues" evidence="8">
    <location>
        <begin position="787"/>
        <end position="800"/>
    </location>
</feature>
<dbReference type="InterPro" id="IPR018303">
    <property type="entry name" value="ATPase_P-typ_P_site"/>
</dbReference>
<dbReference type="GO" id="GO:0015662">
    <property type="term" value="F:P-type ion transporter activity"/>
    <property type="evidence" value="ECO:0007669"/>
    <property type="project" value="UniProtKB-ARBA"/>
</dbReference>
<feature type="domain" description="HMA" evidence="9">
    <location>
        <begin position="81"/>
        <end position="147"/>
    </location>
</feature>
<feature type="region of interest" description="Disordered" evidence="8">
    <location>
        <begin position="787"/>
        <end position="809"/>
    </location>
</feature>
<feature type="transmembrane region" description="Helical" evidence="7">
    <location>
        <begin position="202"/>
        <end position="222"/>
    </location>
</feature>
<dbReference type="GO" id="GO:0019829">
    <property type="term" value="F:ATPase-coupled monoatomic cation transmembrane transporter activity"/>
    <property type="evidence" value="ECO:0007669"/>
    <property type="project" value="InterPro"/>
</dbReference>
<dbReference type="Pfam" id="PF00403">
    <property type="entry name" value="HMA"/>
    <property type="match status" value="1"/>
</dbReference>
<evidence type="ECO:0000256" key="8">
    <source>
        <dbReference type="SAM" id="MobiDB-lite"/>
    </source>
</evidence>
<dbReference type="SUPFAM" id="SSF81653">
    <property type="entry name" value="Calcium ATPase, transduction domain A"/>
    <property type="match status" value="1"/>
</dbReference>
<dbReference type="Gene3D" id="3.40.50.1000">
    <property type="entry name" value="HAD superfamily/HAD-like"/>
    <property type="match status" value="1"/>
</dbReference>
<dbReference type="InterPro" id="IPR023299">
    <property type="entry name" value="ATPase_P-typ_cyto_dom_N"/>
</dbReference>
<dbReference type="CDD" id="cd00371">
    <property type="entry name" value="HMA"/>
    <property type="match status" value="1"/>
</dbReference>
<keyword evidence="7" id="KW-0067">ATP-binding</keyword>
<dbReference type="GO" id="GO:0046872">
    <property type="term" value="F:metal ion binding"/>
    <property type="evidence" value="ECO:0007669"/>
    <property type="project" value="UniProtKB-KW"/>
</dbReference>
<dbReference type="PROSITE" id="PS00154">
    <property type="entry name" value="ATPASE_E1_E2"/>
    <property type="match status" value="1"/>
</dbReference>
<protein>
    <submittedName>
        <fullName evidence="10">Heavy metal translocating P-type ATPase</fullName>
    </submittedName>
</protein>
<dbReference type="Proteomes" id="UP000233332">
    <property type="component" value="Unassembled WGS sequence"/>
</dbReference>
<evidence type="ECO:0000256" key="1">
    <source>
        <dbReference type="ARBA" id="ARBA00004370"/>
    </source>
</evidence>
<dbReference type="GO" id="GO:0005524">
    <property type="term" value="F:ATP binding"/>
    <property type="evidence" value="ECO:0007669"/>
    <property type="project" value="UniProtKB-UniRule"/>
</dbReference>
<dbReference type="PANTHER" id="PTHR46594">
    <property type="entry name" value="P-TYPE CATION-TRANSPORTING ATPASE"/>
    <property type="match status" value="1"/>
</dbReference>
<name>A0A2N3L503_9PROT</name>
<dbReference type="SUPFAM" id="SSF56784">
    <property type="entry name" value="HAD-like"/>
    <property type="match status" value="1"/>
</dbReference>
<dbReference type="InterPro" id="IPR027256">
    <property type="entry name" value="P-typ_ATPase_IB"/>
</dbReference>
<dbReference type="Gene3D" id="2.70.150.10">
    <property type="entry name" value="Calcium-transporting ATPase, cytoplasmic transduction domain A"/>
    <property type="match status" value="1"/>
</dbReference>
<keyword evidence="3 7" id="KW-0812">Transmembrane</keyword>
<dbReference type="SUPFAM" id="SSF55008">
    <property type="entry name" value="HMA, heavy metal-associated domain"/>
    <property type="match status" value="1"/>
</dbReference>
<feature type="transmembrane region" description="Helical" evidence="7">
    <location>
        <begin position="262"/>
        <end position="280"/>
    </location>
</feature>
<dbReference type="Pfam" id="PF12156">
    <property type="entry name" value="ATPase-cat_bd"/>
    <property type="match status" value="1"/>
</dbReference>
<keyword evidence="4 7" id="KW-0479">Metal-binding</keyword>
<feature type="transmembrane region" description="Helical" evidence="7">
    <location>
        <begin position="418"/>
        <end position="437"/>
    </location>
</feature>
<dbReference type="InterPro" id="IPR036412">
    <property type="entry name" value="HAD-like_sf"/>
</dbReference>
<keyword evidence="11" id="KW-1185">Reference proteome</keyword>
<dbReference type="InterPro" id="IPR059000">
    <property type="entry name" value="ATPase_P-type_domA"/>
</dbReference>
<evidence type="ECO:0000256" key="5">
    <source>
        <dbReference type="ARBA" id="ARBA00022989"/>
    </source>
</evidence>
<keyword evidence="5 7" id="KW-1133">Transmembrane helix</keyword>
<dbReference type="Pfam" id="PF00702">
    <property type="entry name" value="Hydrolase"/>
    <property type="match status" value="1"/>
</dbReference>
<evidence type="ECO:0000256" key="7">
    <source>
        <dbReference type="RuleBase" id="RU362081"/>
    </source>
</evidence>